<dbReference type="SUPFAM" id="SSF49899">
    <property type="entry name" value="Concanavalin A-like lectins/glucanases"/>
    <property type="match status" value="1"/>
</dbReference>
<comment type="caution">
    <text evidence="4">The sequence shown here is derived from an EMBL/GenBank/DDBJ whole genome shotgun (WGS) entry which is preliminary data.</text>
</comment>
<evidence type="ECO:0000256" key="2">
    <source>
        <dbReference type="SAM" id="MobiDB-lite"/>
    </source>
</evidence>
<dbReference type="AlphaFoldDB" id="A0A8T2NQ90"/>
<dbReference type="InterPro" id="IPR001870">
    <property type="entry name" value="B30.2/SPRY"/>
</dbReference>
<dbReference type="EMBL" id="JAFBMS010000036">
    <property type="protein sequence ID" value="KAG9341350.1"/>
    <property type="molecule type" value="Genomic_DNA"/>
</dbReference>
<dbReference type="SUPFAM" id="SSF49265">
    <property type="entry name" value="Fibronectin type III"/>
    <property type="match status" value="1"/>
</dbReference>
<proteinExistence type="predicted"/>
<evidence type="ECO:0000256" key="1">
    <source>
        <dbReference type="ARBA" id="ARBA00023054"/>
    </source>
</evidence>
<accession>A0A8T2NQ90</accession>
<name>A0A8T2NQ90_9TELE</name>
<dbReference type="Gene3D" id="2.60.40.10">
    <property type="entry name" value="Immunoglobulins"/>
    <property type="match status" value="1"/>
</dbReference>
<dbReference type="InterPro" id="IPR043136">
    <property type="entry name" value="B30.2/SPRY_sf"/>
</dbReference>
<dbReference type="PANTHER" id="PTHR24099:SF6">
    <property type="entry name" value="FIBRONECTIN TYPE III AND SPRY DOMAIN-CONTAINING PROTEIN 2"/>
    <property type="match status" value="1"/>
</dbReference>
<feature type="compositionally biased region" description="Acidic residues" evidence="2">
    <location>
        <begin position="13"/>
        <end position="28"/>
    </location>
</feature>
<dbReference type="InterPro" id="IPR013320">
    <property type="entry name" value="ConA-like_dom_sf"/>
</dbReference>
<protein>
    <recommendedName>
        <fullName evidence="3">B30.2/SPRY domain-containing protein</fullName>
    </recommendedName>
</protein>
<dbReference type="InterPro" id="IPR003961">
    <property type="entry name" value="FN3_dom"/>
</dbReference>
<keyword evidence="1" id="KW-0175">Coiled coil</keyword>
<dbReference type="PROSITE" id="PS50188">
    <property type="entry name" value="B302_SPRY"/>
    <property type="match status" value="1"/>
</dbReference>
<keyword evidence="5" id="KW-1185">Reference proteome</keyword>
<gene>
    <name evidence="4" type="ORF">JZ751_019456</name>
</gene>
<feature type="compositionally biased region" description="Basic and acidic residues" evidence="2">
    <location>
        <begin position="86"/>
        <end position="98"/>
    </location>
</feature>
<feature type="region of interest" description="Disordered" evidence="2">
    <location>
        <begin position="115"/>
        <end position="136"/>
    </location>
</feature>
<dbReference type="InterPro" id="IPR003877">
    <property type="entry name" value="SPRY_dom"/>
</dbReference>
<dbReference type="InterPro" id="IPR013783">
    <property type="entry name" value="Ig-like_fold"/>
</dbReference>
<dbReference type="PANTHER" id="PTHR24099">
    <property type="entry name" value="E3 UBIQUITIN-PROTEIN LIGASE TRIM36-RELATED"/>
    <property type="match status" value="1"/>
</dbReference>
<dbReference type="Pfam" id="PF00622">
    <property type="entry name" value="SPRY"/>
    <property type="match status" value="1"/>
</dbReference>
<evidence type="ECO:0000313" key="4">
    <source>
        <dbReference type="EMBL" id="KAG9341350.1"/>
    </source>
</evidence>
<dbReference type="Gene3D" id="2.60.120.920">
    <property type="match status" value="1"/>
</dbReference>
<dbReference type="InterPro" id="IPR036116">
    <property type="entry name" value="FN3_sf"/>
</dbReference>
<dbReference type="Proteomes" id="UP000824540">
    <property type="component" value="Unassembled WGS sequence"/>
</dbReference>
<dbReference type="InterPro" id="IPR050617">
    <property type="entry name" value="E3_ligase_FN3/SPRY"/>
</dbReference>
<dbReference type="CDD" id="cd00063">
    <property type="entry name" value="FN3"/>
    <property type="match status" value="1"/>
</dbReference>
<evidence type="ECO:0000259" key="3">
    <source>
        <dbReference type="PROSITE" id="PS50188"/>
    </source>
</evidence>
<sequence>MDLYASGERLEVIAEEDTETEQDPETSEDNLYKGDESGIADRYGMWDKGGIDVELPTKEPYVLVTGRTGRIPGPDGKIVVEGEGIPENKDRSQSDSRFQRFSVETNESLRFEPYVPSDEEEQGPLKQFSGKPVDGDDVFEEEVPGARRPGMARTPMKGLLCDDESESTDAFCTECMTPIEKSFGPHKSHRVMQVPNAAEEIKNVLCQTMHKLEEQITQMENFAGHLEEIFITVEEQNLEQHYNDVIQTLTQRYDERASGLEDEKKVKLEALYTQLVDCGKSLDVSKELIEAAQEVHRNEDKLAFLECQCNTLFICNRIKDFTKEELDLKLSASMEFENSAVDLSDVKQMMESINIVPESQVKVKETYRTVTDLLPNAQYEFWVTATNTTGISPASEKAMYMTVPSPPVIKPRECASCPTAALIRWESGNTNPVDSYTVELTETSEETTDGSTVTEYERQDGFTMFYADEDLPISDMIFSDNTFARCVAVLGELIPVRGTHYWEVEVEDSTEFRIGVAYEDTQRNSYLGGNNTSWCMRHIVTPSRHKYEFLHNGWSPDIRITIHPQRIGVFVDYDRGKLSFFNAILSQHLHTFECHFLHYVHPCFALDNPGALTVHNGIEAPDCVWFT</sequence>
<feature type="region of interest" description="Disordered" evidence="2">
    <location>
        <begin position="81"/>
        <end position="103"/>
    </location>
</feature>
<organism evidence="4 5">
    <name type="scientific">Albula glossodonta</name>
    <name type="common">roundjaw bonefish</name>
    <dbReference type="NCBI Taxonomy" id="121402"/>
    <lineage>
        <taxon>Eukaryota</taxon>
        <taxon>Metazoa</taxon>
        <taxon>Chordata</taxon>
        <taxon>Craniata</taxon>
        <taxon>Vertebrata</taxon>
        <taxon>Euteleostomi</taxon>
        <taxon>Actinopterygii</taxon>
        <taxon>Neopterygii</taxon>
        <taxon>Teleostei</taxon>
        <taxon>Albuliformes</taxon>
        <taxon>Albulidae</taxon>
        <taxon>Albula</taxon>
    </lineage>
</organism>
<reference evidence="4" key="1">
    <citation type="thesis" date="2021" institute="BYU ScholarsArchive" country="Provo, UT, USA">
        <title>Applications of and Algorithms for Genome Assembly and Genomic Analyses with an Emphasis on Marine Teleosts.</title>
        <authorList>
            <person name="Pickett B.D."/>
        </authorList>
    </citation>
    <scope>NUCLEOTIDE SEQUENCE</scope>
    <source>
        <strain evidence="4">HI-2016</strain>
    </source>
</reference>
<dbReference type="SMART" id="SM00449">
    <property type="entry name" value="SPRY"/>
    <property type="match status" value="1"/>
</dbReference>
<feature type="domain" description="B30.2/SPRY" evidence="3">
    <location>
        <begin position="423"/>
        <end position="622"/>
    </location>
</feature>
<feature type="region of interest" description="Disordered" evidence="2">
    <location>
        <begin position="1"/>
        <end position="38"/>
    </location>
</feature>
<evidence type="ECO:0000313" key="5">
    <source>
        <dbReference type="Proteomes" id="UP000824540"/>
    </source>
</evidence>
<dbReference type="OrthoDB" id="6232067at2759"/>